<keyword evidence="6" id="KW-1185">Reference proteome</keyword>
<dbReference type="SMART" id="SM00360">
    <property type="entry name" value="RRM"/>
    <property type="match status" value="2"/>
</dbReference>
<dbReference type="InterPro" id="IPR000504">
    <property type="entry name" value="RRM_dom"/>
</dbReference>
<feature type="region of interest" description="Disordered" evidence="2">
    <location>
        <begin position="735"/>
        <end position="761"/>
    </location>
</feature>
<dbReference type="Proteomes" id="UP001177003">
    <property type="component" value="Chromosome 2"/>
</dbReference>
<proteinExistence type="predicted"/>
<keyword evidence="3" id="KW-0812">Transmembrane</keyword>
<keyword evidence="1" id="KW-0694">RNA-binding</keyword>
<gene>
    <name evidence="5" type="ORF">LSALG_LOCUS12235</name>
</gene>
<dbReference type="Pfam" id="PF00076">
    <property type="entry name" value="RRM_1"/>
    <property type="match status" value="2"/>
</dbReference>
<evidence type="ECO:0000256" key="1">
    <source>
        <dbReference type="PROSITE-ProRule" id="PRU00176"/>
    </source>
</evidence>
<dbReference type="GO" id="GO:0003723">
    <property type="term" value="F:RNA binding"/>
    <property type="evidence" value="ECO:0007669"/>
    <property type="project" value="UniProtKB-UniRule"/>
</dbReference>
<sequence length="761" mass="83771">MVKTAANKQKPAKKPLNANKKKFVKTKKKKNVAEKSIISNTSANQAAETSSDSDVEENSPEQIQKLIEPYTKDQLIEILINAAIANPSLYTRIRDAADSDESHRKIFVYGLGWDTTKETLTLAFQPYGEIEDCNVVIDRVTGKAKGFGFVQFRSRKGAMKALKEPKKKINNRMASCQLASLGSAIAGSTDNASRKIYVSNVQPDADAERLRAFFSKFGEIETGPLGFNSSTGKSRGFALFVYKTQEGFRKALEEPYKVFEGHKLHCQKAADGKNKGVASSSPATVTTPVVQQPTPQMMAAVAATQNFGMFNQSLGLNPMYGGLFSNQNAGFLAANPLYASGVLGQLGAAIGGAQPGLGSYYGGAPMGVDNTSLLGATPPMLQGLKVVVVVVVVALSVVINLTRDEVQLSLRLIFIVFHIDNQLYLLCVPPNQNLNSKLHHCRVISSDIPRRQATNLWHHRTFNMSITFQNLVIRHSHARISLRLNSPNPKTPNFDITVLPHYQTLNTRLVIPLKLRSIHTERHSSIRALESDGVVDKQYIVAADTFNIDAFLSIAEFFCLASSAVLSIGFVINSTFSTSQKPVLEWFGNRVTVWQSLLLVVGIVIGATIRRRQWRRICLGFSKPGSSGVNLVERIEKVEEDLRNSATIIRVLSRQLEKLGIRFRVTRKSMKEPIAQAAELAQKNSEATRALAMQEDILEKELAEIQKVLLAMQDQQQKQLELILAIAKSGKLFDNSKPVVAPQDQKKAETSPLTGKPDGKR</sequence>
<dbReference type="PANTHER" id="PTHR36408:SF1">
    <property type="entry name" value="TRANSMEMBRANE PROTEIN"/>
    <property type="match status" value="1"/>
</dbReference>
<feature type="transmembrane region" description="Helical" evidence="3">
    <location>
        <begin position="550"/>
        <end position="572"/>
    </location>
</feature>
<dbReference type="SUPFAM" id="SSF54928">
    <property type="entry name" value="RNA-binding domain, RBD"/>
    <property type="match status" value="2"/>
</dbReference>
<evidence type="ECO:0000256" key="2">
    <source>
        <dbReference type="SAM" id="MobiDB-lite"/>
    </source>
</evidence>
<keyword evidence="3" id="KW-1133">Transmembrane helix</keyword>
<dbReference type="EMBL" id="OX465078">
    <property type="protein sequence ID" value="CAI9271988.1"/>
    <property type="molecule type" value="Genomic_DNA"/>
</dbReference>
<dbReference type="GO" id="GO:0009941">
    <property type="term" value="C:chloroplast envelope"/>
    <property type="evidence" value="ECO:0007669"/>
    <property type="project" value="TreeGrafter"/>
</dbReference>
<name>A0AA35VN49_LACSI</name>
<dbReference type="AlphaFoldDB" id="A0AA35VN49"/>
<dbReference type="InterPro" id="IPR012677">
    <property type="entry name" value="Nucleotide-bd_a/b_plait_sf"/>
</dbReference>
<feature type="compositionally biased region" description="Basic residues" evidence="2">
    <location>
        <begin position="19"/>
        <end position="30"/>
    </location>
</feature>
<feature type="region of interest" description="Disordered" evidence="2">
    <location>
        <begin position="1"/>
        <end position="60"/>
    </location>
</feature>
<feature type="transmembrane region" description="Helical" evidence="3">
    <location>
        <begin position="380"/>
        <end position="401"/>
    </location>
</feature>
<accession>A0AA35VN49</accession>
<dbReference type="PROSITE" id="PS50102">
    <property type="entry name" value="RRM"/>
    <property type="match status" value="2"/>
</dbReference>
<evidence type="ECO:0000259" key="4">
    <source>
        <dbReference type="PROSITE" id="PS50102"/>
    </source>
</evidence>
<dbReference type="PANTHER" id="PTHR36408">
    <property type="entry name" value="TRANSMEMBRANE PROTEIN"/>
    <property type="match status" value="1"/>
</dbReference>
<feature type="compositionally biased region" description="Low complexity" evidence="2">
    <location>
        <begin position="1"/>
        <end position="18"/>
    </location>
</feature>
<feature type="domain" description="RRM" evidence="4">
    <location>
        <begin position="194"/>
        <end position="282"/>
    </location>
</feature>
<evidence type="ECO:0000313" key="6">
    <source>
        <dbReference type="Proteomes" id="UP001177003"/>
    </source>
</evidence>
<keyword evidence="3" id="KW-0472">Membrane</keyword>
<feature type="compositionally biased region" description="Polar residues" evidence="2">
    <location>
        <begin position="37"/>
        <end position="50"/>
    </location>
</feature>
<evidence type="ECO:0000313" key="5">
    <source>
        <dbReference type="EMBL" id="CAI9271988.1"/>
    </source>
</evidence>
<dbReference type="Gene3D" id="3.30.70.330">
    <property type="match status" value="2"/>
</dbReference>
<feature type="domain" description="RRM" evidence="4">
    <location>
        <begin position="104"/>
        <end position="203"/>
    </location>
</feature>
<evidence type="ECO:0000256" key="3">
    <source>
        <dbReference type="SAM" id="Phobius"/>
    </source>
</evidence>
<reference evidence="5" key="1">
    <citation type="submission" date="2023-04" db="EMBL/GenBank/DDBJ databases">
        <authorList>
            <person name="Vijverberg K."/>
            <person name="Xiong W."/>
            <person name="Schranz E."/>
        </authorList>
    </citation>
    <scope>NUCLEOTIDE SEQUENCE</scope>
</reference>
<dbReference type="InterPro" id="IPR035979">
    <property type="entry name" value="RBD_domain_sf"/>
</dbReference>
<feature type="transmembrane region" description="Helical" evidence="3">
    <location>
        <begin position="592"/>
        <end position="609"/>
    </location>
</feature>
<organism evidence="5 6">
    <name type="scientific">Lactuca saligna</name>
    <name type="common">Willowleaf lettuce</name>
    <dbReference type="NCBI Taxonomy" id="75948"/>
    <lineage>
        <taxon>Eukaryota</taxon>
        <taxon>Viridiplantae</taxon>
        <taxon>Streptophyta</taxon>
        <taxon>Embryophyta</taxon>
        <taxon>Tracheophyta</taxon>
        <taxon>Spermatophyta</taxon>
        <taxon>Magnoliopsida</taxon>
        <taxon>eudicotyledons</taxon>
        <taxon>Gunneridae</taxon>
        <taxon>Pentapetalae</taxon>
        <taxon>asterids</taxon>
        <taxon>campanulids</taxon>
        <taxon>Asterales</taxon>
        <taxon>Asteraceae</taxon>
        <taxon>Cichorioideae</taxon>
        <taxon>Cichorieae</taxon>
        <taxon>Lactucinae</taxon>
        <taxon>Lactuca</taxon>
    </lineage>
</organism>
<protein>
    <recommendedName>
        <fullName evidence="4">RRM domain-containing protein</fullName>
    </recommendedName>
</protein>